<gene>
    <name evidence="2" type="ORF">PVK06_002216</name>
</gene>
<protein>
    <submittedName>
        <fullName evidence="2">Uncharacterized protein</fullName>
    </submittedName>
</protein>
<reference evidence="2 3" key="1">
    <citation type="submission" date="2023-03" db="EMBL/GenBank/DDBJ databases">
        <title>WGS of Gossypium arboreum.</title>
        <authorList>
            <person name="Yu D."/>
        </authorList>
    </citation>
    <scope>NUCLEOTIDE SEQUENCE [LARGE SCALE GENOMIC DNA]</scope>
    <source>
        <tissue evidence="2">Leaf</tissue>
    </source>
</reference>
<name>A0ABR0R3A2_GOSAR</name>
<organism evidence="2 3">
    <name type="scientific">Gossypium arboreum</name>
    <name type="common">Tree cotton</name>
    <name type="synonym">Gossypium nanking</name>
    <dbReference type="NCBI Taxonomy" id="29729"/>
    <lineage>
        <taxon>Eukaryota</taxon>
        <taxon>Viridiplantae</taxon>
        <taxon>Streptophyta</taxon>
        <taxon>Embryophyta</taxon>
        <taxon>Tracheophyta</taxon>
        <taxon>Spermatophyta</taxon>
        <taxon>Magnoliopsida</taxon>
        <taxon>eudicotyledons</taxon>
        <taxon>Gunneridae</taxon>
        <taxon>Pentapetalae</taxon>
        <taxon>rosids</taxon>
        <taxon>malvids</taxon>
        <taxon>Malvales</taxon>
        <taxon>Malvaceae</taxon>
        <taxon>Malvoideae</taxon>
        <taxon>Gossypium</taxon>
    </lineage>
</organism>
<evidence type="ECO:0000313" key="2">
    <source>
        <dbReference type="EMBL" id="KAK5845960.1"/>
    </source>
</evidence>
<evidence type="ECO:0000313" key="3">
    <source>
        <dbReference type="Proteomes" id="UP001358586"/>
    </source>
</evidence>
<evidence type="ECO:0000256" key="1">
    <source>
        <dbReference type="SAM" id="MobiDB-lite"/>
    </source>
</evidence>
<accession>A0ABR0R3A2</accession>
<feature type="region of interest" description="Disordered" evidence="1">
    <location>
        <begin position="41"/>
        <end position="64"/>
    </location>
</feature>
<sequence>MISNSLLEGCVIREGPCSILAVRVMALHPRQSNVQFLRQLKKNPKSQGARQNRKTHIGFRDNQARTDDVHHVKVTLYR</sequence>
<dbReference type="EMBL" id="JARKNE010000001">
    <property type="protein sequence ID" value="KAK5845960.1"/>
    <property type="molecule type" value="Genomic_DNA"/>
</dbReference>
<dbReference type="Proteomes" id="UP001358586">
    <property type="component" value="Chromosome 1"/>
</dbReference>
<keyword evidence="3" id="KW-1185">Reference proteome</keyword>
<comment type="caution">
    <text evidence="2">The sequence shown here is derived from an EMBL/GenBank/DDBJ whole genome shotgun (WGS) entry which is preliminary data.</text>
</comment>
<proteinExistence type="predicted"/>